<dbReference type="Proteomes" id="UP001230496">
    <property type="component" value="Chromosome"/>
</dbReference>
<evidence type="ECO:0000313" key="2">
    <source>
        <dbReference type="Proteomes" id="UP001230496"/>
    </source>
</evidence>
<dbReference type="EMBL" id="CP129971">
    <property type="protein sequence ID" value="WMN11332.1"/>
    <property type="molecule type" value="Genomic_DNA"/>
</dbReference>
<proteinExistence type="predicted"/>
<sequence length="239" mass="28164">MEKLSDDWITKGTLDFEYKKYILLAYLQQVSKSFEQHKLYPSFADLIMHYKNASHLKAGKQKLWKSFPKELTKLDLKNFRMFFESKVAEDDQLKELENIVDFAMNKIQNHIVVGKDIFDEVEKQLIIEPVGVKALEENEGLLLIDPQYESFYHIYQYRISIFEAAEEKVRGLQTVFIDRIKKSLGTTLEQIKIQVLKNIQLVSNYSAFRVVALQPYPYYETLLPIVKRSFSGYLENNNR</sequence>
<evidence type="ECO:0000313" key="1">
    <source>
        <dbReference type="EMBL" id="WMN11332.1"/>
    </source>
</evidence>
<protein>
    <submittedName>
        <fullName evidence="1">Uncharacterized protein</fullName>
    </submittedName>
</protein>
<accession>A0AA51N9L3</accession>
<organism evidence="1 2">
    <name type="scientific">Marivirga salinarum</name>
    <dbReference type="NCBI Taxonomy" id="3059078"/>
    <lineage>
        <taxon>Bacteria</taxon>
        <taxon>Pseudomonadati</taxon>
        <taxon>Bacteroidota</taxon>
        <taxon>Cytophagia</taxon>
        <taxon>Cytophagales</taxon>
        <taxon>Marivirgaceae</taxon>
        <taxon>Marivirga</taxon>
    </lineage>
</organism>
<dbReference type="KEGG" id="msaa:QYS49_37995"/>
<dbReference type="RefSeq" id="WP_308348379.1">
    <property type="nucleotide sequence ID" value="NZ_CP129971.1"/>
</dbReference>
<reference evidence="1 2" key="1">
    <citation type="submission" date="2023-08" db="EMBL/GenBank/DDBJ databases">
        <title>Comparative genomics and taxonomic characterization of three novel marine species of genus Marivirga.</title>
        <authorList>
            <person name="Muhammad N."/>
            <person name="Kim S.-G."/>
        </authorList>
    </citation>
    <scope>NUCLEOTIDE SEQUENCE [LARGE SCALE GENOMIC DNA]</scope>
    <source>
        <strain evidence="1 2">BDSF4-3</strain>
    </source>
</reference>
<name>A0AA51N9L3_9BACT</name>
<keyword evidence="2" id="KW-1185">Reference proteome</keyword>
<dbReference type="AlphaFoldDB" id="A0AA51N9L3"/>
<gene>
    <name evidence="1" type="ORF">QYS49_37995</name>
</gene>